<feature type="region of interest" description="Disordered" evidence="1">
    <location>
        <begin position="1"/>
        <end position="73"/>
    </location>
</feature>
<dbReference type="Proteomes" id="UP000028990">
    <property type="component" value="Unassembled WGS sequence"/>
</dbReference>
<dbReference type="EMBL" id="KN121850">
    <property type="protein sequence ID" value="KFO35183.1"/>
    <property type="molecule type" value="Genomic_DNA"/>
</dbReference>
<proteinExistence type="predicted"/>
<evidence type="ECO:0000256" key="1">
    <source>
        <dbReference type="SAM" id="MobiDB-lite"/>
    </source>
</evidence>
<accession>A0A091DXK4</accession>
<name>A0A091DXK4_FUKDA</name>
<sequence>MRKKGEAEVQLQQSWERPLPGGDDHDDKRVLAQSHVSVCLEQEPHRGILLPAGDEGPPSSGVDASRGRSPDQEIGPMLISWLFRNPNCRLSSLQAPTLETRRGPC</sequence>
<evidence type="ECO:0000313" key="2">
    <source>
        <dbReference type="EMBL" id="KFO35183.1"/>
    </source>
</evidence>
<keyword evidence="3" id="KW-1185">Reference proteome</keyword>
<dbReference type="AlphaFoldDB" id="A0A091DXK4"/>
<protein>
    <submittedName>
        <fullName evidence="2">Uncharacterized protein</fullName>
    </submittedName>
</protein>
<organism evidence="2 3">
    <name type="scientific">Fukomys damarensis</name>
    <name type="common">Damaraland mole rat</name>
    <name type="synonym">Cryptomys damarensis</name>
    <dbReference type="NCBI Taxonomy" id="885580"/>
    <lineage>
        <taxon>Eukaryota</taxon>
        <taxon>Metazoa</taxon>
        <taxon>Chordata</taxon>
        <taxon>Craniata</taxon>
        <taxon>Vertebrata</taxon>
        <taxon>Euteleostomi</taxon>
        <taxon>Mammalia</taxon>
        <taxon>Eutheria</taxon>
        <taxon>Euarchontoglires</taxon>
        <taxon>Glires</taxon>
        <taxon>Rodentia</taxon>
        <taxon>Hystricomorpha</taxon>
        <taxon>Bathyergidae</taxon>
        <taxon>Fukomys</taxon>
    </lineage>
</organism>
<evidence type="ECO:0000313" key="3">
    <source>
        <dbReference type="Proteomes" id="UP000028990"/>
    </source>
</evidence>
<reference evidence="2 3" key="1">
    <citation type="submission" date="2013-11" db="EMBL/GenBank/DDBJ databases">
        <title>The Damaraland mole rat (Fukomys damarensis) genome and evolution of African mole rats.</title>
        <authorList>
            <person name="Gladyshev V.N."/>
            <person name="Fang X."/>
        </authorList>
    </citation>
    <scope>NUCLEOTIDE SEQUENCE [LARGE SCALE GENOMIC DNA]</scope>
    <source>
        <tissue evidence="2">Liver</tissue>
    </source>
</reference>
<gene>
    <name evidence="2" type="ORF">H920_03318</name>
</gene>